<dbReference type="Gene3D" id="3.90.76.10">
    <property type="entry name" value="Dipeptide-binding Protein, Domain 1"/>
    <property type="match status" value="1"/>
</dbReference>
<comment type="similarity">
    <text evidence="2">Belongs to the bacterial solute-binding protein 5 family.</text>
</comment>
<evidence type="ECO:0000256" key="2">
    <source>
        <dbReference type="ARBA" id="ARBA00005695"/>
    </source>
</evidence>
<evidence type="ECO:0000259" key="7">
    <source>
        <dbReference type="Pfam" id="PF00496"/>
    </source>
</evidence>
<evidence type="ECO:0000256" key="4">
    <source>
        <dbReference type="ARBA" id="ARBA00022729"/>
    </source>
</evidence>
<dbReference type="Pfam" id="PF00496">
    <property type="entry name" value="SBP_bac_5"/>
    <property type="match status" value="1"/>
</dbReference>
<dbReference type="FunFam" id="3.90.76.10:FF:000001">
    <property type="entry name" value="Oligopeptide ABC transporter substrate-binding protein"/>
    <property type="match status" value="1"/>
</dbReference>
<comment type="caution">
    <text evidence="8">The sequence shown here is derived from an EMBL/GenBank/DDBJ whole genome shotgun (WGS) entry which is preliminary data.</text>
</comment>
<dbReference type="Gene3D" id="3.40.190.10">
    <property type="entry name" value="Periplasmic binding protein-like II"/>
    <property type="match status" value="1"/>
</dbReference>
<dbReference type="GO" id="GO:0015833">
    <property type="term" value="P:peptide transport"/>
    <property type="evidence" value="ECO:0007669"/>
    <property type="project" value="UniProtKB-KW"/>
</dbReference>
<dbReference type="PANTHER" id="PTHR30290:SF10">
    <property type="entry name" value="PERIPLASMIC OLIGOPEPTIDE-BINDING PROTEIN-RELATED"/>
    <property type="match status" value="1"/>
</dbReference>
<dbReference type="PIRSF" id="PIRSF002741">
    <property type="entry name" value="MppA"/>
    <property type="match status" value="1"/>
</dbReference>
<dbReference type="AlphaFoldDB" id="V6IZI0"/>
<accession>V6IZI0</accession>
<dbReference type="Proteomes" id="UP000018296">
    <property type="component" value="Unassembled WGS sequence"/>
</dbReference>
<dbReference type="STRING" id="1395513.P343_04655"/>
<keyword evidence="9" id="KW-1185">Reference proteome</keyword>
<dbReference type="eggNOG" id="COG4166">
    <property type="taxonomic scope" value="Bacteria"/>
</dbReference>
<protein>
    <submittedName>
        <fullName evidence="8">Peptide ABC transporter substrate-binding protein</fullName>
    </submittedName>
</protein>
<dbReference type="EMBL" id="AWTC01000003">
    <property type="protein sequence ID" value="EST12922.1"/>
    <property type="molecule type" value="Genomic_DNA"/>
</dbReference>
<dbReference type="RefSeq" id="WP_023509234.1">
    <property type="nucleotide sequence ID" value="NZ_AWTC01000003.1"/>
</dbReference>
<evidence type="ECO:0000256" key="1">
    <source>
        <dbReference type="ARBA" id="ARBA00004196"/>
    </source>
</evidence>
<keyword evidence="4 6" id="KW-0732">Signal</keyword>
<evidence type="ECO:0000256" key="5">
    <source>
        <dbReference type="ARBA" id="ARBA00022856"/>
    </source>
</evidence>
<keyword evidence="5" id="KW-0653">Protein transport</keyword>
<proteinExistence type="inferred from homology"/>
<organism evidence="8 9">
    <name type="scientific">Sporolactobacillus laevolacticus DSM 442</name>
    <dbReference type="NCBI Taxonomy" id="1395513"/>
    <lineage>
        <taxon>Bacteria</taxon>
        <taxon>Bacillati</taxon>
        <taxon>Bacillota</taxon>
        <taxon>Bacilli</taxon>
        <taxon>Bacillales</taxon>
        <taxon>Sporolactobacillaceae</taxon>
        <taxon>Sporolactobacillus</taxon>
    </lineage>
</organism>
<dbReference type="InterPro" id="IPR000914">
    <property type="entry name" value="SBP_5_dom"/>
</dbReference>
<dbReference type="CDD" id="cd08504">
    <property type="entry name" value="PBP2_OppA"/>
    <property type="match status" value="1"/>
</dbReference>
<name>V6IZI0_9BACL</name>
<keyword evidence="3" id="KW-0813">Transport</keyword>
<keyword evidence="5" id="KW-0571">Peptide transport</keyword>
<dbReference type="GO" id="GO:1904680">
    <property type="term" value="F:peptide transmembrane transporter activity"/>
    <property type="evidence" value="ECO:0007669"/>
    <property type="project" value="TreeGrafter"/>
</dbReference>
<feature type="signal peptide" evidence="6">
    <location>
        <begin position="1"/>
        <end position="22"/>
    </location>
</feature>
<reference evidence="8 9" key="1">
    <citation type="journal article" date="2013" name="Genome Announc.">
        <title>Genome Sequence of Sporolactobacillus laevolacticus DSM442, an Efficient Polymer-Grade D-Lactate Producer from Agricultural Waste Cottonseed as a Nitrogen Source.</title>
        <authorList>
            <person name="Wang H."/>
            <person name="Wang L."/>
            <person name="Ju J."/>
            <person name="Yu B."/>
            <person name="Ma Y."/>
        </authorList>
    </citation>
    <scope>NUCLEOTIDE SEQUENCE [LARGE SCALE GENOMIC DNA]</scope>
    <source>
        <strain evidence="8 9">DSM 442</strain>
    </source>
</reference>
<dbReference type="InterPro" id="IPR030678">
    <property type="entry name" value="Peptide/Ni-bd"/>
</dbReference>
<dbReference type="InterPro" id="IPR039424">
    <property type="entry name" value="SBP_5"/>
</dbReference>
<evidence type="ECO:0000313" key="8">
    <source>
        <dbReference type="EMBL" id="EST12922.1"/>
    </source>
</evidence>
<dbReference type="PANTHER" id="PTHR30290">
    <property type="entry name" value="PERIPLASMIC BINDING COMPONENT OF ABC TRANSPORTER"/>
    <property type="match status" value="1"/>
</dbReference>
<dbReference type="GO" id="GO:0030288">
    <property type="term" value="C:outer membrane-bounded periplasmic space"/>
    <property type="evidence" value="ECO:0007669"/>
    <property type="project" value="UniProtKB-ARBA"/>
</dbReference>
<dbReference type="PROSITE" id="PS51257">
    <property type="entry name" value="PROKAR_LIPOPROTEIN"/>
    <property type="match status" value="1"/>
</dbReference>
<evidence type="ECO:0000313" key="9">
    <source>
        <dbReference type="Proteomes" id="UP000018296"/>
    </source>
</evidence>
<dbReference type="FunFam" id="3.10.105.10:FF:000001">
    <property type="entry name" value="Oligopeptide ABC transporter, oligopeptide-binding protein"/>
    <property type="match status" value="1"/>
</dbReference>
<gene>
    <name evidence="8" type="ORF">P343_04655</name>
</gene>
<sequence>MKKAKWSLVLSIVLALSLVLSACGSSTKSGSSKGGASDLAKNQVLNFATSADIPSIDVTQATDATSIQTISNYLSGLTRMHDGKTEWDLATGAPKVSADKKVITFKLRDQKWSNGKAVTAQDFVYGWQRQVDPKAKPQYNYLLAAADIKNAAKIEDPTNKKLYGKYKELGVKALDSKTLQVTLESPIQPFFYSLLSDWVFMPQQQAYVEKLGSKFATSASTVLYNGPWSLANWKKGQSWTFKKNPKYWNAKRIKLNELTYTVSKDLATSVNMYKTGKIDVVGLAQEQVASMKASNPKEVKTSPNSGMFFLYVNNKRKTTGNVDFRKALSAAIDRQGLVDGILKDGSTASNSIVPKGFVTGPDGKDFRASTPDGYPAGAVKDAKAFWAKAQKALGTKKVALELISSDSATTQQIDEYVANQIQKNLKGVTVKINAQPWANYLKLNNAGKYDLSYSGWLPDYQDPMTYIDMWATGNSSNSAFYSNKAYDKLVADAKSTTDATKRWTDMQDAEKIMLQQDQGIVPLYQSGNTWAQKPYVHNFYLPSYGPEQDYLDTYISKH</sequence>
<dbReference type="GO" id="GO:0043190">
    <property type="term" value="C:ATP-binding cassette (ABC) transporter complex"/>
    <property type="evidence" value="ECO:0007669"/>
    <property type="project" value="InterPro"/>
</dbReference>
<dbReference type="Gene3D" id="3.10.105.10">
    <property type="entry name" value="Dipeptide-binding Protein, Domain 3"/>
    <property type="match status" value="1"/>
</dbReference>
<evidence type="ECO:0000256" key="6">
    <source>
        <dbReference type="SAM" id="SignalP"/>
    </source>
</evidence>
<feature type="chain" id="PRO_5039293702" evidence="6">
    <location>
        <begin position="23"/>
        <end position="558"/>
    </location>
</feature>
<dbReference type="OrthoDB" id="9801912at2"/>
<dbReference type="PATRIC" id="fig|1395513.3.peg.955"/>
<feature type="domain" description="Solute-binding protein family 5" evidence="7">
    <location>
        <begin position="88"/>
        <end position="477"/>
    </location>
</feature>
<dbReference type="SUPFAM" id="SSF53850">
    <property type="entry name" value="Periplasmic binding protein-like II"/>
    <property type="match status" value="1"/>
</dbReference>
<comment type="subcellular location">
    <subcellularLocation>
        <location evidence="1">Cell envelope</location>
    </subcellularLocation>
</comment>
<evidence type="ECO:0000256" key="3">
    <source>
        <dbReference type="ARBA" id="ARBA00022448"/>
    </source>
</evidence>